<name>A0ACC3S4Q7_9PEZI</name>
<gene>
    <name evidence="1" type="ORF">M8818_007157</name>
</gene>
<organism evidence="1 2">
    <name type="scientific">Zalaria obscura</name>
    <dbReference type="NCBI Taxonomy" id="2024903"/>
    <lineage>
        <taxon>Eukaryota</taxon>
        <taxon>Fungi</taxon>
        <taxon>Dikarya</taxon>
        <taxon>Ascomycota</taxon>
        <taxon>Pezizomycotina</taxon>
        <taxon>Dothideomycetes</taxon>
        <taxon>Dothideomycetidae</taxon>
        <taxon>Dothideales</taxon>
        <taxon>Zalariaceae</taxon>
        <taxon>Zalaria</taxon>
    </lineage>
</organism>
<evidence type="ECO:0000313" key="1">
    <source>
        <dbReference type="EMBL" id="KAK8196006.1"/>
    </source>
</evidence>
<proteinExistence type="predicted"/>
<dbReference type="Proteomes" id="UP001320706">
    <property type="component" value="Unassembled WGS sequence"/>
</dbReference>
<accession>A0ACC3S4Q7</accession>
<evidence type="ECO:0000313" key="2">
    <source>
        <dbReference type="Proteomes" id="UP001320706"/>
    </source>
</evidence>
<comment type="caution">
    <text evidence="1">The sequence shown here is derived from an EMBL/GenBank/DDBJ whole genome shotgun (WGS) entry which is preliminary data.</text>
</comment>
<dbReference type="EMBL" id="JAMKPW020000042">
    <property type="protein sequence ID" value="KAK8196006.1"/>
    <property type="molecule type" value="Genomic_DNA"/>
</dbReference>
<reference evidence="1" key="1">
    <citation type="submission" date="2024-02" db="EMBL/GenBank/DDBJ databases">
        <title>Metagenome Assembled Genome of Zalaria obscura JY119.</title>
        <authorList>
            <person name="Vighnesh L."/>
            <person name="Jagadeeshwari U."/>
            <person name="Venkata Ramana C."/>
            <person name="Sasikala C."/>
        </authorList>
    </citation>
    <scope>NUCLEOTIDE SEQUENCE</scope>
    <source>
        <strain evidence="1">JY119</strain>
    </source>
</reference>
<sequence>MTLPTVILFCLPGIYLALTGLGAGGGRPSSQSVASTTNAILYGLFALFGWLGGSILNLLKPKITIMFGAIGYPLYVGGLWYFDRQGHAWFPYFSGVMLGITAGCLWTAAGFIQFAYAQENEKALKYITWQWVLTSFGGTIGGLIAFGVNYKQTESVGVSNAVYIVFIIIMCMAIVLAFFLIIHPKKVVRDDGTHIAIFKQATIATEIKGLAVLFTDVKVLLLVPGIFVAEMILALMSSVNAYYFNLRTRSLNNVLFQFIMIPCPLALAYIMDSDRIKSRRMRGMIGTAIMGTITLATCGGLAAWFKKNNIDRNNGDSPSVDWSDKEFGPGLVLYLLSGIIYATYQICVQWTLGALTNDPVRCARYAGLFKGTTALGMCISFILDSKDVSYMNQLIVQFVLYFVGLICLFAIIWTQVKETNYFLEEDVIVPHAFEERAMLEGTIPQEQLDREKAKEDLAAAGMVIKRDQKTPSIVREKEHEIV</sequence>
<protein>
    <submittedName>
        <fullName evidence="1">Uncharacterized protein</fullName>
    </submittedName>
</protein>
<keyword evidence="2" id="KW-1185">Reference proteome</keyword>